<dbReference type="PROSITE" id="PS51471">
    <property type="entry name" value="FE2OG_OXY"/>
    <property type="match status" value="1"/>
</dbReference>
<evidence type="ECO:0000259" key="2">
    <source>
        <dbReference type="PROSITE" id="PS51471"/>
    </source>
</evidence>
<dbReference type="STRING" id="78915.A0A4P9XNB6"/>
<comment type="similarity">
    <text evidence="1">Belongs to the iron/ascorbate-dependent oxidoreductase family.</text>
</comment>
<protein>
    <recommendedName>
        <fullName evidence="2">Fe2OG dioxygenase domain-containing protein</fullName>
    </recommendedName>
</protein>
<dbReference type="SUPFAM" id="SSF51197">
    <property type="entry name" value="Clavaminate synthase-like"/>
    <property type="match status" value="1"/>
</dbReference>
<evidence type="ECO:0000313" key="4">
    <source>
        <dbReference type="Proteomes" id="UP000271241"/>
    </source>
</evidence>
<keyword evidence="1" id="KW-0408">Iron</keyword>
<dbReference type="EMBL" id="KZ992720">
    <property type="protein sequence ID" value="RKP07434.1"/>
    <property type="molecule type" value="Genomic_DNA"/>
</dbReference>
<dbReference type="InterPro" id="IPR050231">
    <property type="entry name" value="Iron_ascorbate_oxido_reductase"/>
</dbReference>
<dbReference type="AlphaFoldDB" id="A0A4P9XNB6"/>
<dbReference type="PANTHER" id="PTHR47990">
    <property type="entry name" value="2-OXOGLUTARATE (2OG) AND FE(II)-DEPENDENT OXYGENASE SUPERFAMILY PROTEIN-RELATED"/>
    <property type="match status" value="1"/>
</dbReference>
<keyword evidence="1" id="KW-0479">Metal-binding</keyword>
<reference evidence="4" key="1">
    <citation type="journal article" date="2018" name="Nat. Microbiol.">
        <title>Leveraging single-cell genomics to expand the fungal tree of life.</title>
        <authorList>
            <person name="Ahrendt S.R."/>
            <person name="Quandt C.A."/>
            <person name="Ciobanu D."/>
            <person name="Clum A."/>
            <person name="Salamov A."/>
            <person name="Andreopoulos B."/>
            <person name="Cheng J.F."/>
            <person name="Woyke T."/>
            <person name="Pelin A."/>
            <person name="Henrissat B."/>
            <person name="Reynolds N.K."/>
            <person name="Benny G.L."/>
            <person name="Smith M.E."/>
            <person name="James T.Y."/>
            <person name="Grigoriev I.V."/>
        </authorList>
    </citation>
    <scope>NUCLEOTIDE SEQUENCE [LARGE SCALE GENOMIC DNA]</scope>
    <source>
        <strain evidence="4">RSA 1356</strain>
    </source>
</reference>
<evidence type="ECO:0000313" key="3">
    <source>
        <dbReference type="EMBL" id="RKP07434.1"/>
    </source>
</evidence>
<keyword evidence="1" id="KW-0560">Oxidoreductase</keyword>
<organism evidence="3 4">
    <name type="scientific">Thamnocephalis sphaerospora</name>
    <dbReference type="NCBI Taxonomy" id="78915"/>
    <lineage>
        <taxon>Eukaryota</taxon>
        <taxon>Fungi</taxon>
        <taxon>Fungi incertae sedis</taxon>
        <taxon>Zoopagomycota</taxon>
        <taxon>Zoopagomycotina</taxon>
        <taxon>Zoopagomycetes</taxon>
        <taxon>Zoopagales</taxon>
        <taxon>Sigmoideomycetaceae</taxon>
        <taxon>Thamnocephalis</taxon>
    </lineage>
</organism>
<keyword evidence="4" id="KW-1185">Reference proteome</keyword>
<name>A0A4P9XNB6_9FUNG</name>
<dbReference type="Gene3D" id="2.60.120.330">
    <property type="entry name" value="B-lactam Antibiotic, Isopenicillin N Synthase, Chain"/>
    <property type="match status" value="1"/>
</dbReference>
<dbReference type="GO" id="GO:0016491">
    <property type="term" value="F:oxidoreductase activity"/>
    <property type="evidence" value="ECO:0007669"/>
    <property type="project" value="UniProtKB-KW"/>
</dbReference>
<dbReference type="Pfam" id="PF14226">
    <property type="entry name" value="DIOX_N"/>
    <property type="match status" value="1"/>
</dbReference>
<dbReference type="GO" id="GO:0046872">
    <property type="term" value="F:metal ion binding"/>
    <property type="evidence" value="ECO:0007669"/>
    <property type="project" value="UniProtKB-KW"/>
</dbReference>
<dbReference type="OrthoDB" id="288590at2759"/>
<dbReference type="Proteomes" id="UP000271241">
    <property type="component" value="Unassembled WGS sequence"/>
</dbReference>
<dbReference type="InterPro" id="IPR005123">
    <property type="entry name" value="Oxoglu/Fe-dep_dioxygenase_dom"/>
</dbReference>
<dbReference type="Pfam" id="PF03171">
    <property type="entry name" value="2OG-FeII_Oxy"/>
    <property type="match status" value="1"/>
</dbReference>
<accession>A0A4P9XNB6</accession>
<feature type="domain" description="Fe2OG dioxygenase" evidence="2">
    <location>
        <begin position="182"/>
        <end position="287"/>
    </location>
</feature>
<dbReference type="InterPro" id="IPR044861">
    <property type="entry name" value="IPNS-like_FE2OG_OXY"/>
</dbReference>
<dbReference type="InterPro" id="IPR026992">
    <property type="entry name" value="DIOX_N"/>
</dbReference>
<dbReference type="PRINTS" id="PR00682">
    <property type="entry name" value="IPNSYNTHASE"/>
</dbReference>
<dbReference type="InterPro" id="IPR027443">
    <property type="entry name" value="IPNS-like_sf"/>
</dbReference>
<sequence length="338" mass="37401">MALFVPIIDFGPYLDPAADEAQRRAVIDALDSACRNVGFFFLANHGIPQALFDQIRAIGHRFFDKPAEEKLKYTTDSGFRGYKRFSATTTNGQGLHEVIAFYASANSYTNGRAPAAAKDTSVPISPDAPDVFGEQNMWPDGEFRAVAEEYLGCVQRLSQRVLSALATALGVGDSFHDWMDDPFWGMRVTGYPGIAETGGKVGDGVNFKEHTDFGCITLINQDDGPDSLQVCDKQGQWHSVTPVPNALVVNIGDLFSIWTCGRYPAPLHRVVHRAAHRRVSVPIFIDPRFDAVTGPLPELQSADDAAPKYEARPYGDYLWDRISEFYPQQSEGMQRHHA</sequence>
<proteinExistence type="inferred from homology"/>
<evidence type="ECO:0000256" key="1">
    <source>
        <dbReference type="RuleBase" id="RU003682"/>
    </source>
</evidence>
<gene>
    <name evidence="3" type="ORF">THASP1DRAFT_17053</name>
</gene>